<gene>
    <name evidence="3" type="ORF">QJS10_CPB18g00857</name>
</gene>
<evidence type="ECO:0000259" key="2">
    <source>
        <dbReference type="Pfam" id="PF14365"/>
    </source>
</evidence>
<feature type="domain" description="Neprosin activation peptide" evidence="2">
    <location>
        <begin position="86"/>
        <end position="173"/>
    </location>
</feature>
<keyword evidence="1" id="KW-1133">Transmembrane helix</keyword>
<sequence length="236" mass="26290">MGWCGWRSHERRTMVMLEGDEDGEGELYGFSMKIMGESILVIMYINFLLIFLALTKEVVGQNSLSNEREIQVNELLKNLNKPAIKTIKSEDGDTVDCVDIHNQPALDHPLLKNHTIQMAPSFATKWEDTLKPTFEWTWQKSGSCPEGTVPIRRISRDDILRANSIESFGKKDVLGANGSVETAGIKPPSNPPSYGTKGYINVWSVHVEPDEWSQSALIVGNTNGEAHSFIEAGWGV</sequence>
<dbReference type="EMBL" id="JAUJYO010000018">
    <property type="protein sequence ID" value="KAK1290373.1"/>
    <property type="molecule type" value="Genomic_DNA"/>
</dbReference>
<evidence type="ECO:0000313" key="4">
    <source>
        <dbReference type="Proteomes" id="UP001180020"/>
    </source>
</evidence>
<accession>A0AAV9CQ75</accession>
<dbReference type="AlphaFoldDB" id="A0AAV9CQ75"/>
<dbReference type="InterPro" id="IPR053168">
    <property type="entry name" value="Glutamic_endopeptidase"/>
</dbReference>
<reference evidence="3" key="1">
    <citation type="journal article" date="2023" name="Nat. Commun.">
        <title>Diploid and tetraploid genomes of Acorus and the evolution of monocots.</title>
        <authorList>
            <person name="Ma L."/>
            <person name="Liu K.W."/>
            <person name="Li Z."/>
            <person name="Hsiao Y.Y."/>
            <person name="Qi Y."/>
            <person name="Fu T."/>
            <person name="Tang G.D."/>
            <person name="Zhang D."/>
            <person name="Sun W.H."/>
            <person name="Liu D.K."/>
            <person name="Li Y."/>
            <person name="Chen G.Z."/>
            <person name="Liu X.D."/>
            <person name="Liao X.Y."/>
            <person name="Jiang Y.T."/>
            <person name="Yu X."/>
            <person name="Hao Y."/>
            <person name="Huang J."/>
            <person name="Zhao X.W."/>
            <person name="Ke S."/>
            <person name="Chen Y.Y."/>
            <person name="Wu W.L."/>
            <person name="Hsu J.L."/>
            <person name="Lin Y.F."/>
            <person name="Huang M.D."/>
            <person name="Li C.Y."/>
            <person name="Huang L."/>
            <person name="Wang Z.W."/>
            <person name="Zhao X."/>
            <person name="Zhong W.Y."/>
            <person name="Peng D.H."/>
            <person name="Ahmad S."/>
            <person name="Lan S."/>
            <person name="Zhang J.S."/>
            <person name="Tsai W.C."/>
            <person name="Van de Peer Y."/>
            <person name="Liu Z.J."/>
        </authorList>
    </citation>
    <scope>NUCLEOTIDE SEQUENCE</scope>
    <source>
        <strain evidence="3">CP</strain>
    </source>
</reference>
<keyword evidence="1" id="KW-0812">Transmembrane</keyword>
<dbReference type="Proteomes" id="UP001180020">
    <property type="component" value="Unassembled WGS sequence"/>
</dbReference>
<name>A0AAV9CQ75_ACOCL</name>
<reference evidence="3" key="2">
    <citation type="submission" date="2023-06" db="EMBL/GenBank/DDBJ databases">
        <authorList>
            <person name="Ma L."/>
            <person name="Liu K.-W."/>
            <person name="Li Z."/>
            <person name="Hsiao Y.-Y."/>
            <person name="Qi Y."/>
            <person name="Fu T."/>
            <person name="Tang G."/>
            <person name="Zhang D."/>
            <person name="Sun W.-H."/>
            <person name="Liu D.-K."/>
            <person name="Li Y."/>
            <person name="Chen G.-Z."/>
            <person name="Liu X.-D."/>
            <person name="Liao X.-Y."/>
            <person name="Jiang Y.-T."/>
            <person name="Yu X."/>
            <person name="Hao Y."/>
            <person name="Huang J."/>
            <person name="Zhao X.-W."/>
            <person name="Ke S."/>
            <person name="Chen Y.-Y."/>
            <person name="Wu W.-L."/>
            <person name="Hsu J.-L."/>
            <person name="Lin Y.-F."/>
            <person name="Huang M.-D."/>
            <person name="Li C.-Y."/>
            <person name="Huang L."/>
            <person name="Wang Z.-W."/>
            <person name="Zhao X."/>
            <person name="Zhong W.-Y."/>
            <person name="Peng D.-H."/>
            <person name="Ahmad S."/>
            <person name="Lan S."/>
            <person name="Zhang J.-S."/>
            <person name="Tsai W.-C."/>
            <person name="Van De Peer Y."/>
            <person name="Liu Z.-J."/>
        </authorList>
    </citation>
    <scope>NUCLEOTIDE SEQUENCE</scope>
    <source>
        <strain evidence="3">CP</strain>
        <tissue evidence="3">Leaves</tissue>
    </source>
</reference>
<dbReference type="InterPro" id="IPR025521">
    <property type="entry name" value="Neprosin_propep"/>
</dbReference>
<dbReference type="PANTHER" id="PTHR31589:SF24">
    <property type="entry name" value="OS07G0205500 PROTEIN"/>
    <property type="match status" value="1"/>
</dbReference>
<evidence type="ECO:0000256" key="1">
    <source>
        <dbReference type="SAM" id="Phobius"/>
    </source>
</evidence>
<proteinExistence type="predicted"/>
<protein>
    <recommendedName>
        <fullName evidence="2">Neprosin activation peptide domain-containing protein</fullName>
    </recommendedName>
</protein>
<keyword evidence="1" id="KW-0472">Membrane</keyword>
<dbReference type="PANTHER" id="PTHR31589">
    <property type="entry name" value="PROTEIN, PUTATIVE (DUF239)-RELATED-RELATED"/>
    <property type="match status" value="1"/>
</dbReference>
<keyword evidence="4" id="KW-1185">Reference proteome</keyword>
<evidence type="ECO:0000313" key="3">
    <source>
        <dbReference type="EMBL" id="KAK1290373.1"/>
    </source>
</evidence>
<comment type="caution">
    <text evidence="3">The sequence shown here is derived from an EMBL/GenBank/DDBJ whole genome shotgun (WGS) entry which is preliminary data.</text>
</comment>
<organism evidence="3 4">
    <name type="scientific">Acorus calamus</name>
    <name type="common">Sweet flag</name>
    <dbReference type="NCBI Taxonomy" id="4465"/>
    <lineage>
        <taxon>Eukaryota</taxon>
        <taxon>Viridiplantae</taxon>
        <taxon>Streptophyta</taxon>
        <taxon>Embryophyta</taxon>
        <taxon>Tracheophyta</taxon>
        <taxon>Spermatophyta</taxon>
        <taxon>Magnoliopsida</taxon>
        <taxon>Liliopsida</taxon>
        <taxon>Acoraceae</taxon>
        <taxon>Acorus</taxon>
    </lineage>
</organism>
<feature type="transmembrane region" description="Helical" evidence="1">
    <location>
        <begin position="34"/>
        <end position="54"/>
    </location>
</feature>
<dbReference type="Pfam" id="PF14365">
    <property type="entry name" value="Neprosin_AP"/>
    <property type="match status" value="1"/>
</dbReference>